<keyword evidence="6 8" id="KW-0472">Membrane</keyword>
<evidence type="ECO:0000313" key="13">
    <source>
        <dbReference type="Proteomes" id="UP001597414"/>
    </source>
</evidence>
<organism evidence="12 13">
    <name type="scientific">Shivajiella indica</name>
    <dbReference type="NCBI Taxonomy" id="872115"/>
    <lineage>
        <taxon>Bacteria</taxon>
        <taxon>Pseudomonadati</taxon>
        <taxon>Bacteroidota</taxon>
        <taxon>Cytophagia</taxon>
        <taxon>Cytophagales</taxon>
        <taxon>Cyclobacteriaceae</taxon>
        <taxon>Shivajiella</taxon>
    </lineage>
</organism>
<evidence type="ECO:0000313" key="12">
    <source>
        <dbReference type="EMBL" id="MFD2200783.1"/>
    </source>
</evidence>
<dbReference type="PANTHER" id="PTHR30069:SF49">
    <property type="entry name" value="OUTER MEMBRANE PROTEIN C"/>
    <property type="match status" value="1"/>
</dbReference>
<evidence type="ECO:0000256" key="5">
    <source>
        <dbReference type="ARBA" id="ARBA00023077"/>
    </source>
</evidence>
<keyword evidence="7 8" id="KW-0998">Cell outer membrane</keyword>
<evidence type="ECO:0000256" key="7">
    <source>
        <dbReference type="ARBA" id="ARBA00023237"/>
    </source>
</evidence>
<evidence type="ECO:0000256" key="8">
    <source>
        <dbReference type="PROSITE-ProRule" id="PRU01360"/>
    </source>
</evidence>
<dbReference type="InterPro" id="IPR039426">
    <property type="entry name" value="TonB-dep_rcpt-like"/>
</dbReference>
<evidence type="ECO:0000256" key="6">
    <source>
        <dbReference type="ARBA" id="ARBA00023136"/>
    </source>
</evidence>
<dbReference type="SUPFAM" id="SSF56935">
    <property type="entry name" value="Porins"/>
    <property type="match status" value="1"/>
</dbReference>
<dbReference type="InterPro" id="IPR037066">
    <property type="entry name" value="Plug_dom_sf"/>
</dbReference>
<gene>
    <name evidence="12" type="ORF">ACFSKV_04345</name>
</gene>
<dbReference type="Gene3D" id="2.170.130.10">
    <property type="entry name" value="TonB-dependent receptor, plug domain"/>
    <property type="match status" value="1"/>
</dbReference>
<comment type="caution">
    <text evidence="12">The sequence shown here is derived from an EMBL/GenBank/DDBJ whole genome shotgun (WGS) entry which is preliminary data.</text>
</comment>
<keyword evidence="2 8" id="KW-0813">Transport</keyword>
<dbReference type="InterPro" id="IPR012910">
    <property type="entry name" value="Plug_dom"/>
</dbReference>
<dbReference type="InterPro" id="IPR000531">
    <property type="entry name" value="Beta-barrel_TonB"/>
</dbReference>
<name>A0ABW5B4M9_9BACT</name>
<keyword evidence="5 9" id="KW-0798">TonB box</keyword>
<evidence type="ECO:0000256" key="4">
    <source>
        <dbReference type="ARBA" id="ARBA00022692"/>
    </source>
</evidence>
<keyword evidence="13" id="KW-1185">Reference proteome</keyword>
<keyword evidence="3 8" id="KW-1134">Transmembrane beta strand</keyword>
<dbReference type="PANTHER" id="PTHR30069">
    <property type="entry name" value="TONB-DEPENDENT OUTER MEMBRANE RECEPTOR"/>
    <property type="match status" value="1"/>
</dbReference>
<evidence type="ECO:0000256" key="1">
    <source>
        <dbReference type="ARBA" id="ARBA00004571"/>
    </source>
</evidence>
<dbReference type="Proteomes" id="UP001597414">
    <property type="component" value="Unassembled WGS sequence"/>
</dbReference>
<keyword evidence="12" id="KW-0675">Receptor</keyword>
<dbReference type="Gene3D" id="2.40.170.20">
    <property type="entry name" value="TonB-dependent receptor, beta-barrel domain"/>
    <property type="match status" value="1"/>
</dbReference>
<evidence type="ECO:0000256" key="3">
    <source>
        <dbReference type="ARBA" id="ARBA00022452"/>
    </source>
</evidence>
<dbReference type="Pfam" id="PF00593">
    <property type="entry name" value="TonB_dep_Rec_b-barrel"/>
    <property type="match status" value="1"/>
</dbReference>
<evidence type="ECO:0000259" key="11">
    <source>
        <dbReference type="Pfam" id="PF07715"/>
    </source>
</evidence>
<comment type="similarity">
    <text evidence="8 9">Belongs to the TonB-dependent receptor family.</text>
</comment>
<dbReference type="PROSITE" id="PS52016">
    <property type="entry name" value="TONB_DEPENDENT_REC_3"/>
    <property type="match status" value="1"/>
</dbReference>
<evidence type="ECO:0000256" key="2">
    <source>
        <dbReference type="ARBA" id="ARBA00022448"/>
    </source>
</evidence>
<sequence>MKIKTDYLKNIGLVMLLSVLTLNVTLAQNGRSFQILDQATKDPIIGLMYHYAEQKGVSDDNGYLYLTYISGESLHLSHINYGKWVIDEKELLEVFEKGKLFRRESIVNLQPVSVISLKITEDKDQKIHISEQERLHHDAGAILNLNPVVASIRKSGAFAFDPVMRGFKYEQLNIVIDGLQSANAACPNRMDPPTSQIALNRIKQIEILKGPHALRYGIGLGGTINFLQEDPRFSIERGFYGRYSTMYESNGKVFRNEGRIGFTGENHDIGIMGSYSTGSDYVDGNGNIVPANFKRGTLGMYGDFHISNSDLLQITVNRNFARDVDFPTLAMDLRSDDTWMGSVRHTRSFQGRSLQSWTTSGYFTLVDHLMDNGLKALNPRMMNARTPANTQNLGARTEGFWHYGKSKLYAGLDFKTEAAQGIREREFLMGPNAGKTFYDNAWQDSRINKTGAFTSYHVPVGPYLFSLAGRLEINHAIAHDPAEEFSNVNTGNEITQLNPGISAGLKRNLGEDFSVGFWLARVSRSGSITERYINYFPVGVDPYEMLGNPDLNPETNNQMDLVLSYNRSKISVELNLFAAYLTNNITAEKTELTPRLPTSPGVRQFVNIDQALKTGFETSFNHLIGYGFRQQLMFAYTYGQNLVLSEALPEIAPFDLRYAIIGSHFNNRLNTAIRLRHVSAQNRISESFGETVSQKFTLIDIDASYDITSFMAAKVGVQNLFDQAYYEHLNRPIGINRVPMYAPGRNFFFMLNFKF</sequence>
<evidence type="ECO:0000256" key="9">
    <source>
        <dbReference type="RuleBase" id="RU003357"/>
    </source>
</evidence>
<keyword evidence="4 8" id="KW-0812">Transmembrane</keyword>
<feature type="domain" description="TonB-dependent receptor-like beta-barrel" evidence="10">
    <location>
        <begin position="292"/>
        <end position="720"/>
    </location>
</feature>
<dbReference type="EMBL" id="JBHUIV010000010">
    <property type="protein sequence ID" value="MFD2200783.1"/>
    <property type="molecule type" value="Genomic_DNA"/>
</dbReference>
<dbReference type="Pfam" id="PF07715">
    <property type="entry name" value="Plug"/>
    <property type="match status" value="1"/>
</dbReference>
<feature type="domain" description="TonB-dependent receptor plug" evidence="11">
    <location>
        <begin position="139"/>
        <end position="221"/>
    </location>
</feature>
<dbReference type="InterPro" id="IPR036942">
    <property type="entry name" value="Beta-barrel_TonB_sf"/>
</dbReference>
<comment type="subcellular location">
    <subcellularLocation>
        <location evidence="1 8">Cell outer membrane</location>
        <topology evidence="1 8">Multi-pass membrane protein</topology>
    </subcellularLocation>
</comment>
<accession>A0ABW5B4M9</accession>
<protein>
    <submittedName>
        <fullName evidence="12">TonB-dependent receptor domain-containing protein</fullName>
    </submittedName>
</protein>
<proteinExistence type="inferred from homology"/>
<reference evidence="13" key="1">
    <citation type="journal article" date="2019" name="Int. J. Syst. Evol. Microbiol.">
        <title>The Global Catalogue of Microorganisms (GCM) 10K type strain sequencing project: providing services to taxonomists for standard genome sequencing and annotation.</title>
        <authorList>
            <consortium name="The Broad Institute Genomics Platform"/>
            <consortium name="The Broad Institute Genome Sequencing Center for Infectious Disease"/>
            <person name="Wu L."/>
            <person name="Ma J."/>
        </authorList>
    </citation>
    <scope>NUCLEOTIDE SEQUENCE [LARGE SCALE GENOMIC DNA]</scope>
    <source>
        <strain evidence="13">KCTC 19812</strain>
    </source>
</reference>
<evidence type="ECO:0000259" key="10">
    <source>
        <dbReference type="Pfam" id="PF00593"/>
    </source>
</evidence>
<dbReference type="RefSeq" id="WP_380800640.1">
    <property type="nucleotide sequence ID" value="NZ_JBHUIV010000010.1"/>
</dbReference>